<reference evidence="2 3" key="2">
    <citation type="submission" date="2014-03" db="EMBL/GenBank/DDBJ databases">
        <title>Draft Genome Sequences of Four Burkholderia Strains.</title>
        <authorList>
            <person name="Liu X.Y."/>
            <person name="Li C.X."/>
            <person name="Xu J.H."/>
        </authorList>
    </citation>
    <scope>NUCLEOTIDE SEQUENCE [LARGE SCALE GENOMIC DNA]</scope>
    <source>
        <strain evidence="2 3">R27</strain>
    </source>
</reference>
<dbReference type="AlphaFoldDB" id="A0A069NTV6"/>
<dbReference type="Proteomes" id="UP000597138">
    <property type="component" value="Unassembled WGS sequence"/>
</dbReference>
<protein>
    <submittedName>
        <fullName evidence="2">Uncharacterized protein</fullName>
    </submittedName>
</protein>
<dbReference type="Proteomes" id="UP000027439">
    <property type="component" value="Unassembled WGS sequence"/>
</dbReference>
<name>A0A069NTV6_9BURK</name>
<sequence>MRKRDLLKALSNPDLALSHQQPPGRAVFFHDKEIEQCSSILARLVQKSLSRESLGNRDALPLPDVELPMIF</sequence>
<dbReference type="STRING" id="1071679.BG57_13700"/>
<organism evidence="2 3">
    <name type="scientific">Caballeronia grimmiae</name>
    <dbReference type="NCBI Taxonomy" id="1071679"/>
    <lineage>
        <taxon>Bacteria</taxon>
        <taxon>Pseudomonadati</taxon>
        <taxon>Pseudomonadota</taxon>
        <taxon>Betaproteobacteria</taxon>
        <taxon>Burkholderiales</taxon>
        <taxon>Burkholderiaceae</taxon>
        <taxon>Caballeronia</taxon>
    </lineage>
</organism>
<evidence type="ECO:0000313" key="3">
    <source>
        <dbReference type="Proteomes" id="UP000027439"/>
    </source>
</evidence>
<proteinExistence type="predicted"/>
<gene>
    <name evidence="2" type="ORF">BG57_13700</name>
    <name evidence="1" type="ORF">GCM10010985_56470</name>
</gene>
<keyword evidence="4" id="KW-1185">Reference proteome</keyword>
<reference evidence="1" key="1">
    <citation type="journal article" date="2014" name="Int. J. Syst. Evol. Microbiol.">
        <title>Complete genome of a new Firmicutes species belonging to the dominant human colonic microbiota ('Ruminococcus bicirculans') reveals two chromosomes and a selective capacity to utilize plant glucans.</title>
        <authorList>
            <consortium name="NISC Comparative Sequencing Program"/>
            <person name="Wegmann U."/>
            <person name="Louis P."/>
            <person name="Goesmann A."/>
            <person name="Henrissat B."/>
            <person name="Duncan S.H."/>
            <person name="Flint H.J."/>
        </authorList>
    </citation>
    <scope>NUCLEOTIDE SEQUENCE</scope>
    <source>
        <strain evidence="1">CGMCC 1.11013</strain>
    </source>
</reference>
<dbReference type="RefSeq" id="WP_035967757.1">
    <property type="nucleotide sequence ID" value="NZ_BMEG01000014.1"/>
</dbReference>
<reference evidence="1" key="4">
    <citation type="submission" date="2024-05" db="EMBL/GenBank/DDBJ databases">
        <authorList>
            <person name="Sun Q."/>
            <person name="Zhou Y."/>
        </authorList>
    </citation>
    <scope>NUCLEOTIDE SEQUENCE</scope>
    <source>
        <strain evidence="1">CGMCC 1.11013</strain>
    </source>
</reference>
<evidence type="ECO:0000313" key="4">
    <source>
        <dbReference type="Proteomes" id="UP000597138"/>
    </source>
</evidence>
<comment type="caution">
    <text evidence="2">The sequence shown here is derived from an EMBL/GenBank/DDBJ whole genome shotgun (WGS) entry which is preliminary data.</text>
</comment>
<evidence type="ECO:0000313" key="2">
    <source>
        <dbReference type="EMBL" id="KDR31054.1"/>
    </source>
</evidence>
<evidence type="ECO:0000313" key="1">
    <source>
        <dbReference type="EMBL" id="GGD94508.1"/>
    </source>
</evidence>
<dbReference type="eggNOG" id="ENOG502ZVGE">
    <property type="taxonomic scope" value="Bacteria"/>
</dbReference>
<accession>A0A069NTV6</accession>
<dbReference type="EMBL" id="JFHE01000024">
    <property type="protein sequence ID" value="KDR31054.1"/>
    <property type="molecule type" value="Genomic_DNA"/>
</dbReference>
<reference evidence="4" key="3">
    <citation type="journal article" date="2019" name="Int. J. Syst. Evol. Microbiol.">
        <title>The Global Catalogue of Microorganisms (GCM) 10K type strain sequencing project: providing services to taxonomists for standard genome sequencing and annotation.</title>
        <authorList>
            <consortium name="The Broad Institute Genomics Platform"/>
            <consortium name="The Broad Institute Genome Sequencing Center for Infectious Disease"/>
            <person name="Wu L."/>
            <person name="Ma J."/>
        </authorList>
    </citation>
    <scope>NUCLEOTIDE SEQUENCE [LARGE SCALE GENOMIC DNA]</scope>
    <source>
        <strain evidence="4">CGMCC 1.11013</strain>
    </source>
</reference>
<dbReference type="EMBL" id="BMEG01000014">
    <property type="protein sequence ID" value="GGD94508.1"/>
    <property type="molecule type" value="Genomic_DNA"/>
</dbReference>